<dbReference type="CDD" id="cd05339">
    <property type="entry name" value="17beta-HSDXI-like_SDR_c"/>
    <property type="match status" value="1"/>
</dbReference>
<accession>A0A0R3WIB2</accession>
<dbReference type="InterPro" id="IPR020904">
    <property type="entry name" value="Sc_DH/Rdtase_CS"/>
</dbReference>
<sequence length="330" mass="37105">MWLTLISLAVSVCVIFLAYKYLGKKPADLSNDVILITGAANGIGRLLTILLSEYCHTVIALDKDIIGLKETALRVSERYNSDLIFYECDVSDRNAIKMCAEYIRRVHGRVTVLINNAAVVNGNFLIDLPSARFEKLVQVNFVAPFYFLKEFLPGMLGSTYKTAMEHIPQQLRVIPTKSNVKRCFDEPPRGHLVFLSSLASQTICSGLGDYCGSKAGLSSLAETLRLEMEVLGMSESIAVTEIRPFAIDTGLFEGFNSKLPILPILEPEKVAKRIIQAIRYRERTVYIPWIIWFVPLLQRILPFSILIILYKISGAFDGMNTFKRANKNRD</sequence>
<evidence type="ECO:0000256" key="3">
    <source>
        <dbReference type="RuleBase" id="RU000363"/>
    </source>
</evidence>
<dbReference type="InterPro" id="IPR002347">
    <property type="entry name" value="SDR_fam"/>
</dbReference>
<dbReference type="Pfam" id="PF00106">
    <property type="entry name" value="adh_short"/>
    <property type="match status" value="2"/>
</dbReference>
<keyword evidence="2" id="KW-0560">Oxidoreductase</keyword>
<dbReference type="SUPFAM" id="SSF51735">
    <property type="entry name" value="NAD(P)-binding Rossmann-fold domains"/>
    <property type="match status" value="1"/>
</dbReference>
<dbReference type="PANTHER" id="PTHR24322:SF736">
    <property type="entry name" value="RETINOL DEHYDROGENASE 10"/>
    <property type="match status" value="1"/>
</dbReference>
<dbReference type="InterPro" id="IPR036291">
    <property type="entry name" value="NAD(P)-bd_dom_sf"/>
</dbReference>
<proteinExistence type="inferred from homology"/>
<keyword evidence="4" id="KW-1133">Transmembrane helix</keyword>
<dbReference type="PANTHER" id="PTHR24322">
    <property type="entry name" value="PKSB"/>
    <property type="match status" value="1"/>
</dbReference>
<dbReference type="PROSITE" id="PS00061">
    <property type="entry name" value="ADH_SHORT"/>
    <property type="match status" value="1"/>
</dbReference>
<keyword evidence="4" id="KW-0472">Membrane</keyword>
<keyword evidence="6" id="KW-1185">Reference proteome</keyword>
<dbReference type="EMBL" id="UYWX01000025">
    <property type="protein sequence ID" value="VDM16253.1"/>
    <property type="molecule type" value="Genomic_DNA"/>
</dbReference>
<reference evidence="7" key="1">
    <citation type="submission" date="2017-02" db="UniProtKB">
        <authorList>
            <consortium name="WormBaseParasite"/>
        </authorList>
    </citation>
    <scope>IDENTIFICATION</scope>
</reference>
<organism evidence="7">
    <name type="scientific">Hydatigena taeniaeformis</name>
    <name type="common">Feline tapeworm</name>
    <name type="synonym">Taenia taeniaeformis</name>
    <dbReference type="NCBI Taxonomy" id="6205"/>
    <lineage>
        <taxon>Eukaryota</taxon>
        <taxon>Metazoa</taxon>
        <taxon>Spiralia</taxon>
        <taxon>Lophotrochozoa</taxon>
        <taxon>Platyhelminthes</taxon>
        <taxon>Cestoda</taxon>
        <taxon>Eucestoda</taxon>
        <taxon>Cyclophyllidea</taxon>
        <taxon>Taeniidae</taxon>
        <taxon>Hydatigera</taxon>
    </lineage>
</organism>
<comment type="similarity">
    <text evidence="1 3">Belongs to the short-chain dehydrogenases/reductases (SDR) family.</text>
</comment>
<evidence type="ECO:0000313" key="6">
    <source>
        <dbReference type="Proteomes" id="UP000274429"/>
    </source>
</evidence>
<dbReference type="WBParaSite" id="TTAC_0000032701-mRNA-1">
    <property type="protein sequence ID" value="TTAC_0000032701-mRNA-1"/>
    <property type="gene ID" value="TTAC_0000032701"/>
</dbReference>
<dbReference type="Proteomes" id="UP000274429">
    <property type="component" value="Unassembled WGS sequence"/>
</dbReference>
<evidence type="ECO:0000313" key="5">
    <source>
        <dbReference type="EMBL" id="VDM16253.1"/>
    </source>
</evidence>
<dbReference type="OrthoDB" id="6251714at2759"/>
<reference evidence="5 6" key="2">
    <citation type="submission" date="2018-11" db="EMBL/GenBank/DDBJ databases">
        <authorList>
            <consortium name="Pathogen Informatics"/>
        </authorList>
    </citation>
    <scope>NUCLEOTIDE SEQUENCE [LARGE SCALE GENOMIC DNA]</scope>
</reference>
<gene>
    <name evidence="5" type="ORF">TTAC_LOCUS328</name>
</gene>
<dbReference type="PRINTS" id="PR00081">
    <property type="entry name" value="GDHRDH"/>
</dbReference>
<protein>
    <submittedName>
        <fullName evidence="7">Short-chain dehydrogenase/reductase family 16C member 6</fullName>
    </submittedName>
</protein>
<evidence type="ECO:0000313" key="7">
    <source>
        <dbReference type="WBParaSite" id="TTAC_0000032701-mRNA-1"/>
    </source>
</evidence>
<dbReference type="AlphaFoldDB" id="A0A0R3WIB2"/>
<name>A0A0R3WIB2_HYDTA</name>
<evidence type="ECO:0000256" key="1">
    <source>
        <dbReference type="ARBA" id="ARBA00006484"/>
    </source>
</evidence>
<keyword evidence="4" id="KW-0812">Transmembrane</keyword>
<evidence type="ECO:0000256" key="2">
    <source>
        <dbReference type="ARBA" id="ARBA00023002"/>
    </source>
</evidence>
<evidence type="ECO:0000256" key="4">
    <source>
        <dbReference type="SAM" id="Phobius"/>
    </source>
</evidence>
<dbReference type="STRING" id="6205.A0A0R3WIB2"/>
<dbReference type="Gene3D" id="3.40.50.720">
    <property type="entry name" value="NAD(P)-binding Rossmann-like Domain"/>
    <property type="match status" value="1"/>
</dbReference>
<dbReference type="PRINTS" id="PR00080">
    <property type="entry name" value="SDRFAMILY"/>
</dbReference>
<dbReference type="GO" id="GO:0016616">
    <property type="term" value="F:oxidoreductase activity, acting on the CH-OH group of donors, NAD or NADP as acceptor"/>
    <property type="evidence" value="ECO:0007669"/>
    <property type="project" value="TreeGrafter"/>
</dbReference>
<feature type="transmembrane region" description="Helical" evidence="4">
    <location>
        <begin position="289"/>
        <end position="310"/>
    </location>
</feature>